<feature type="transmembrane region" description="Helical" evidence="6">
    <location>
        <begin position="227"/>
        <end position="247"/>
    </location>
</feature>
<protein>
    <recommendedName>
        <fullName evidence="7">Sodium/calcium exchanger membrane region domain-containing protein</fullName>
    </recommendedName>
</protein>
<comment type="subcellular location">
    <subcellularLocation>
        <location evidence="1">Membrane</location>
        <topology evidence="1">Multi-pass membrane protein</topology>
    </subcellularLocation>
</comment>
<dbReference type="InterPro" id="IPR004837">
    <property type="entry name" value="NaCa_Exmemb"/>
</dbReference>
<feature type="transmembrane region" description="Helical" evidence="6">
    <location>
        <begin position="141"/>
        <end position="159"/>
    </location>
</feature>
<accession>A0ABU2JHH6</accession>
<evidence type="ECO:0000256" key="1">
    <source>
        <dbReference type="ARBA" id="ARBA00004141"/>
    </source>
</evidence>
<dbReference type="Proteomes" id="UP001183176">
    <property type="component" value="Unassembled WGS sequence"/>
</dbReference>
<organism evidence="8 9">
    <name type="scientific">Jatrophihabitans lederbergiae</name>
    <dbReference type="NCBI Taxonomy" id="3075547"/>
    <lineage>
        <taxon>Bacteria</taxon>
        <taxon>Bacillati</taxon>
        <taxon>Actinomycetota</taxon>
        <taxon>Actinomycetes</taxon>
        <taxon>Jatrophihabitantales</taxon>
        <taxon>Jatrophihabitantaceae</taxon>
        <taxon>Jatrophihabitans</taxon>
    </lineage>
</organism>
<evidence type="ECO:0000259" key="7">
    <source>
        <dbReference type="Pfam" id="PF01699"/>
    </source>
</evidence>
<evidence type="ECO:0000256" key="2">
    <source>
        <dbReference type="ARBA" id="ARBA00022692"/>
    </source>
</evidence>
<name>A0ABU2JHH6_9ACTN</name>
<feature type="transmembrane region" description="Helical" evidence="6">
    <location>
        <begin position="203"/>
        <end position="221"/>
    </location>
</feature>
<evidence type="ECO:0000313" key="9">
    <source>
        <dbReference type="Proteomes" id="UP001183176"/>
    </source>
</evidence>
<feature type="transmembrane region" description="Helical" evidence="6">
    <location>
        <begin position="107"/>
        <end position="129"/>
    </location>
</feature>
<dbReference type="InterPro" id="IPR044880">
    <property type="entry name" value="NCX_ion-bd_dom_sf"/>
</dbReference>
<feature type="domain" description="Sodium/calcium exchanger membrane region" evidence="7">
    <location>
        <begin position="9"/>
        <end position="127"/>
    </location>
</feature>
<gene>
    <name evidence="8" type="ORF">RM423_24070</name>
</gene>
<feature type="transmembrane region" description="Helical" evidence="6">
    <location>
        <begin position="334"/>
        <end position="352"/>
    </location>
</feature>
<reference evidence="9" key="1">
    <citation type="submission" date="2023-07" db="EMBL/GenBank/DDBJ databases">
        <title>30 novel species of actinomycetes from the DSMZ collection.</title>
        <authorList>
            <person name="Nouioui I."/>
        </authorList>
    </citation>
    <scope>NUCLEOTIDE SEQUENCE [LARGE SCALE GENOMIC DNA]</scope>
    <source>
        <strain evidence="9">DSM 44399</strain>
    </source>
</reference>
<evidence type="ECO:0000313" key="8">
    <source>
        <dbReference type="EMBL" id="MDT0264436.1"/>
    </source>
</evidence>
<feature type="transmembrane region" description="Helical" evidence="6">
    <location>
        <begin position="268"/>
        <end position="291"/>
    </location>
</feature>
<dbReference type="Pfam" id="PF01699">
    <property type="entry name" value="Na_Ca_ex"/>
    <property type="match status" value="2"/>
</dbReference>
<evidence type="ECO:0000256" key="5">
    <source>
        <dbReference type="SAM" id="MobiDB-lite"/>
    </source>
</evidence>
<feature type="transmembrane region" description="Helical" evidence="6">
    <location>
        <begin position="6"/>
        <end position="25"/>
    </location>
</feature>
<evidence type="ECO:0000256" key="4">
    <source>
        <dbReference type="ARBA" id="ARBA00023136"/>
    </source>
</evidence>
<keyword evidence="2 6" id="KW-0812">Transmembrane</keyword>
<dbReference type="EMBL" id="JAVREH010000108">
    <property type="protein sequence ID" value="MDT0264436.1"/>
    <property type="molecule type" value="Genomic_DNA"/>
</dbReference>
<evidence type="ECO:0000256" key="6">
    <source>
        <dbReference type="SAM" id="Phobius"/>
    </source>
</evidence>
<feature type="domain" description="Sodium/calcium exchanger membrane region" evidence="7">
    <location>
        <begin position="204"/>
        <end position="349"/>
    </location>
</feature>
<keyword evidence="4 6" id="KW-0472">Membrane</keyword>
<keyword evidence="9" id="KW-1185">Reference proteome</keyword>
<dbReference type="RefSeq" id="WP_311425572.1">
    <property type="nucleotide sequence ID" value="NZ_JAVREH010000108.1"/>
</dbReference>
<comment type="caution">
    <text evidence="8">The sequence shown here is derived from an EMBL/GenBank/DDBJ whole genome shotgun (WGS) entry which is preliminary data.</text>
</comment>
<feature type="transmembrane region" description="Helical" evidence="6">
    <location>
        <begin position="303"/>
        <end position="322"/>
    </location>
</feature>
<feature type="region of interest" description="Disordered" evidence="5">
    <location>
        <begin position="169"/>
        <end position="196"/>
    </location>
</feature>
<keyword evidence="3 6" id="KW-1133">Transmembrane helix</keyword>
<evidence type="ECO:0000256" key="3">
    <source>
        <dbReference type="ARBA" id="ARBA00022989"/>
    </source>
</evidence>
<feature type="transmembrane region" description="Helical" evidence="6">
    <location>
        <begin position="46"/>
        <end position="67"/>
    </location>
</feature>
<feature type="transmembrane region" description="Helical" evidence="6">
    <location>
        <begin position="73"/>
        <end position="95"/>
    </location>
</feature>
<sequence>MSGLPSWLLLLIFLASAVVIWVSGVKLSDTTDVLAERLHLGSALGGLVLLAVATNLPEIAITVSAALSHHLDVAVGNILGGIAVQTVVLVALDAFGIRARKPLTYQAASLVLVLEGALVVAVLLIVVAGSQLPASLLTARLTPDVVIIAVVWVIGLLLINRASGHLPWSDSGDAPDTQPEARGTRRTKKEAAATKKGMSTGRAAVVFAVSALATLVAGVTIERSGERFFGNLGLSGILFGSTVLAIATSLPELSTGITSTRMGDYQLAIGDIFGGNAFLPVLFLPATVLAGDAVLPAAGRSDIYLTALGALLTVIYMAGLIFRPAKQIARMGVDSIVVLFVYLLGIVGLIVLQ</sequence>
<proteinExistence type="predicted"/>
<dbReference type="Gene3D" id="1.20.1420.30">
    <property type="entry name" value="NCX, central ion-binding region"/>
    <property type="match status" value="1"/>
</dbReference>